<evidence type="ECO:0000313" key="9">
    <source>
        <dbReference type="EMBL" id="RPB22531.1"/>
    </source>
</evidence>
<dbReference type="STRING" id="1051890.A0A3N4LPC6"/>
<keyword evidence="4" id="KW-0690">Ribosome biogenesis</keyword>
<evidence type="ECO:0000313" key="10">
    <source>
        <dbReference type="Proteomes" id="UP000267821"/>
    </source>
</evidence>
<evidence type="ECO:0000259" key="8">
    <source>
        <dbReference type="Pfam" id="PF20268"/>
    </source>
</evidence>
<dbReference type="Pfam" id="PF20268">
    <property type="entry name" value="SBDS_C"/>
    <property type="match status" value="1"/>
</dbReference>
<dbReference type="EMBL" id="ML121551">
    <property type="protein sequence ID" value="RPB22531.1"/>
    <property type="molecule type" value="Genomic_DNA"/>
</dbReference>
<proteinExistence type="inferred from homology"/>
<feature type="domain" description="Ribosome maturation protein SDO1/SBDS central" evidence="7">
    <location>
        <begin position="131"/>
        <end position="219"/>
    </location>
</feature>
<dbReference type="PANTHER" id="PTHR10927">
    <property type="entry name" value="RIBOSOME MATURATION PROTEIN SBDS"/>
    <property type="match status" value="1"/>
</dbReference>
<evidence type="ECO:0000256" key="1">
    <source>
        <dbReference type="ARBA" id="ARBA00004496"/>
    </source>
</evidence>
<dbReference type="Pfam" id="PF01172">
    <property type="entry name" value="SBDS_N"/>
    <property type="match status" value="1"/>
</dbReference>
<organism evidence="9 10">
    <name type="scientific">Terfezia boudieri ATCC MYA-4762</name>
    <dbReference type="NCBI Taxonomy" id="1051890"/>
    <lineage>
        <taxon>Eukaryota</taxon>
        <taxon>Fungi</taxon>
        <taxon>Dikarya</taxon>
        <taxon>Ascomycota</taxon>
        <taxon>Pezizomycotina</taxon>
        <taxon>Pezizomycetes</taxon>
        <taxon>Pezizales</taxon>
        <taxon>Pezizaceae</taxon>
        <taxon>Terfezia</taxon>
    </lineage>
</organism>
<evidence type="ECO:0000256" key="3">
    <source>
        <dbReference type="ARBA" id="ARBA00022490"/>
    </source>
</evidence>
<dbReference type="Gene3D" id="3.30.70.240">
    <property type="match status" value="1"/>
</dbReference>
<feature type="domain" description="Ribosome maturation protein SDO1/SBDS C-terminal" evidence="8">
    <location>
        <begin position="237"/>
        <end position="296"/>
    </location>
</feature>
<reference evidence="9 10" key="1">
    <citation type="journal article" date="2018" name="Nat. Ecol. Evol.">
        <title>Pezizomycetes genomes reveal the molecular basis of ectomycorrhizal truffle lifestyle.</title>
        <authorList>
            <person name="Murat C."/>
            <person name="Payen T."/>
            <person name="Noel B."/>
            <person name="Kuo A."/>
            <person name="Morin E."/>
            <person name="Chen J."/>
            <person name="Kohler A."/>
            <person name="Krizsan K."/>
            <person name="Balestrini R."/>
            <person name="Da Silva C."/>
            <person name="Montanini B."/>
            <person name="Hainaut M."/>
            <person name="Levati E."/>
            <person name="Barry K.W."/>
            <person name="Belfiori B."/>
            <person name="Cichocki N."/>
            <person name="Clum A."/>
            <person name="Dockter R.B."/>
            <person name="Fauchery L."/>
            <person name="Guy J."/>
            <person name="Iotti M."/>
            <person name="Le Tacon F."/>
            <person name="Lindquist E.A."/>
            <person name="Lipzen A."/>
            <person name="Malagnac F."/>
            <person name="Mello A."/>
            <person name="Molinier V."/>
            <person name="Miyauchi S."/>
            <person name="Poulain J."/>
            <person name="Riccioni C."/>
            <person name="Rubini A."/>
            <person name="Sitrit Y."/>
            <person name="Splivallo R."/>
            <person name="Traeger S."/>
            <person name="Wang M."/>
            <person name="Zifcakova L."/>
            <person name="Wipf D."/>
            <person name="Zambonelli A."/>
            <person name="Paolocci F."/>
            <person name="Nowrousian M."/>
            <person name="Ottonello S."/>
            <person name="Baldrian P."/>
            <person name="Spatafora J.W."/>
            <person name="Henrissat B."/>
            <person name="Nagy L.G."/>
            <person name="Aury J.M."/>
            <person name="Wincker P."/>
            <person name="Grigoriev I.V."/>
            <person name="Bonfante P."/>
            <person name="Martin F.M."/>
        </authorList>
    </citation>
    <scope>NUCLEOTIDE SEQUENCE [LARGE SCALE GENOMIC DNA]</scope>
    <source>
        <strain evidence="9 10">ATCC MYA-4762</strain>
    </source>
</reference>
<dbReference type="FunCoup" id="A0A3N4LPC6">
    <property type="interactions" value="1023"/>
</dbReference>
<protein>
    <submittedName>
        <fullName evidence="9">Shwachman-Bodian-diamond syndrome protein</fullName>
    </submittedName>
</protein>
<sequence>MNSIILNDHKLLVMHTHHNIIVFVIIHNPRTWRILFDIIEPSNQIKLTNVSIVRIKRQKKRFELACYKNKVFEYRSGTEKDLDEGAVAPTAGLQKAFPGKTNNEIILEILMKGELQVGEKEREAQLEKLNNEVVAIVAGRCVDPRTKRVYTASIIEKALGELREKGEKLRQQQQKNGPASEGSLTNNIPIWHGVTSSRPAKALAIKALVYHQPTPITRARMKIRVLLPSNAPGVNSAAVKKCKAAVQEMFEKVEEIGGTAGEWECIGFVEPGKYKVMGDFVGTEMKGKGVVEVLDMAAGEESNACVGGVVGCP</sequence>
<comment type="similarity">
    <text evidence="2">Belongs to the SDO1/SBDS family.</text>
</comment>
<dbReference type="SUPFAM" id="SSF109728">
    <property type="entry name" value="Hypothetical protein AF0491, middle domain"/>
    <property type="match status" value="1"/>
</dbReference>
<dbReference type="Gene3D" id="1.10.10.900">
    <property type="entry name" value="SBDS protein C-terminal domain, subdomain 1"/>
    <property type="match status" value="1"/>
</dbReference>
<dbReference type="InterPro" id="IPR036786">
    <property type="entry name" value="Ribosome_mat_SBDS_N_sf"/>
</dbReference>
<evidence type="ECO:0000256" key="4">
    <source>
        <dbReference type="ARBA" id="ARBA00022517"/>
    </source>
</evidence>
<dbReference type="PANTHER" id="PTHR10927:SF1">
    <property type="entry name" value="RIBOSOME MATURATION PROTEIN SBDS"/>
    <property type="match status" value="1"/>
</dbReference>
<dbReference type="InterPro" id="IPR018978">
    <property type="entry name" value="SDO1/SBDS_central"/>
</dbReference>
<dbReference type="SUPFAM" id="SSF89895">
    <property type="entry name" value="FYSH domain"/>
    <property type="match status" value="1"/>
</dbReference>
<dbReference type="GO" id="GO:0005737">
    <property type="term" value="C:cytoplasm"/>
    <property type="evidence" value="ECO:0007669"/>
    <property type="project" value="UniProtKB-SubCell"/>
</dbReference>
<dbReference type="Proteomes" id="UP000267821">
    <property type="component" value="Unassembled WGS sequence"/>
</dbReference>
<dbReference type="InterPro" id="IPR046928">
    <property type="entry name" value="SDO1/SBDS_C"/>
</dbReference>
<dbReference type="InterPro" id="IPR037188">
    <property type="entry name" value="Sdo1/SBDS_central_sf"/>
</dbReference>
<dbReference type="GO" id="GO:0042254">
    <property type="term" value="P:ribosome biogenesis"/>
    <property type="evidence" value="ECO:0007669"/>
    <property type="project" value="UniProtKB-KW"/>
</dbReference>
<dbReference type="Pfam" id="PF09377">
    <property type="entry name" value="SBDS_domain_II"/>
    <property type="match status" value="1"/>
</dbReference>
<comment type="subcellular location">
    <subcellularLocation>
        <location evidence="1">Cytoplasm</location>
    </subcellularLocation>
</comment>
<dbReference type="OrthoDB" id="10253092at2759"/>
<dbReference type="Gene3D" id="3.30.1250.10">
    <property type="entry name" value="Ribosome maturation protein SBDS, N-terminal domain"/>
    <property type="match status" value="1"/>
</dbReference>
<keyword evidence="10" id="KW-1185">Reference proteome</keyword>
<evidence type="ECO:0000256" key="2">
    <source>
        <dbReference type="ARBA" id="ARBA00007433"/>
    </source>
</evidence>
<dbReference type="InterPro" id="IPR019783">
    <property type="entry name" value="SDO1/SBDS_N"/>
</dbReference>
<dbReference type="AlphaFoldDB" id="A0A3N4LPC6"/>
<gene>
    <name evidence="9" type="ORF">L211DRAFT_862649</name>
</gene>
<evidence type="ECO:0000256" key="5">
    <source>
        <dbReference type="ARBA" id="ARBA00049708"/>
    </source>
</evidence>
<evidence type="ECO:0000259" key="6">
    <source>
        <dbReference type="Pfam" id="PF01172"/>
    </source>
</evidence>
<comment type="subunit">
    <text evidence="5">Associates with the 60S ribosomal subunit.</text>
</comment>
<evidence type="ECO:0000259" key="7">
    <source>
        <dbReference type="Pfam" id="PF09377"/>
    </source>
</evidence>
<name>A0A3N4LPC6_9PEZI</name>
<feature type="domain" description="Ribosome maturation protein SDO1/SBDS N-terminal" evidence="6">
    <location>
        <begin position="49"/>
        <end position="122"/>
    </location>
</feature>
<keyword evidence="3" id="KW-0963">Cytoplasm</keyword>
<dbReference type="InterPro" id="IPR039100">
    <property type="entry name" value="Sdo1/SBDS-like"/>
</dbReference>
<dbReference type="InParanoid" id="A0A3N4LPC6"/>
<accession>A0A3N4LPC6</accession>